<feature type="transmembrane region" description="Helical" evidence="1">
    <location>
        <begin position="12"/>
        <end position="35"/>
    </location>
</feature>
<gene>
    <name evidence="2" type="ORF">PS854_03334</name>
</gene>
<protein>
    <submittedName>
        <fullName evidence="2">Uncharacterized protein</fullName>
    </submittedName>
</protein>
<keyword evidence="1" id="KW-0812">Transmembrane</keyword>
<dbReference type="AlphaFoldDB" id="A0A5E7LJE0"/>
<name>A0A5E7LJE0_PSEFL</name>
<reference evidence="2 3" key="1">
    <citation type="submission" date="2019-09" db="EMBL/GenBank/DDBJ databases">
        <authorList>
            <person name="Chandra G."/>
            <person name="Truman W A."/>
        </authorList>
    </citation>
    <scope>NUCLEOTIDE SEQUENCE [LARGE SCALE GENOMIC DNA]</scope>
    <source>
        <strain evidence="2">PS854</strain>
    </source>
</reference>
<dbReference type="RefSeq" id="WP_150734458.1">
    <property type="nucleotide sequence ID" value="NZ_CABVIF010000006.1"/>
</dbReference>
<organism evidence="2 3">
    <name type="scientific">Pseudomonas fluorescens</name>
    <dbReference type="NCBI Taxonomy" id="294"/>
    <lineage>
        <taxon>Bacteria</taxon>
        <taxon>Pseudomonadati</taxon>
        <taxon>Pseudomonadota</taxon>
        <taxon>Gammaproteobacteria</taxon>
        <taxon>Pseudomonadales</taxon>
        <taxon>Pseudomonadaceae</taxon>
        <taxon>Pseudomonas</taxon>
    </lineage>
</organism>
<evidence type="ECO:0000313" key="3">
    <source>
        <dbReference type="Proteomes" id="UP000327111"/>
    </source>
</evidence>
<accession>A0A5E7LJE0</accession>
<evidence type="ECO:0000313" key="2">
    <source>
        <dbReference type="EMBL" id="VVP11717.1"/>
    </source>
</evidence>
<dbReference type="Proteomes" id="UP000327111">
    <property type="component" value="Unassembled WGS sequence"/>
</dbReference>
<sequence length="106" mass="11897">MDQELINDIISTSFGGAAAGLALYGMQTLFGWIGVKRDACRVHRWMEAESKAGKETYRTTRAIASHNNLTEDRVRFVCSYDDRIHLSVGNEPDKWSLQGRGRTSGF</sequence>
<proteinExistence type="predicted"/>
<keyword evidence="1" id="KW-0472">Membrane</keyword>
<evidence type="ECO:0000256" key="1">
    <source>
        <dbReference type="SAM" id="Phobius"/>
    </source>
</evidence>
<dbReference type="EMBL" id="CABVIF010000006">
    <property type="protein sequence ID" value="VVP11717.1"/>
    <property type="molecule type" value="Genomic_DNA"/>
</dbReference>
<keyword evidence="1" id="KW-1133">Transmembrane helix</keyword>